<sequence length="133" mass="14606">MKFGYVLIYVEDVLGTLAFYEKAFGLERGMVYEEEGVVDYAELKTGETAIGFASLALGEMNLGEKYERVSPKGNPVGMELVFVDEDVETATNKAVEHGAELIAKPIEKPWGQTVSYVRSIEGTLIEICSPMDA</sequence>
<dbReference type="EC" id="4.4.1.5" evidence="2"/>
<dbReference type="InterPro" id="IPR037523">
    <property type="entry name" value="VOC_core"/>
</dbReference>
<dbReference type="AlphaFoldDB" id="A0A6S6ULA4"/>
<keyword evidence="2" id="KW-0456">Lyase</keyword>
<dbReference type="Pfam" id="PF12681">
    <property type="entry name" value="Glyoxalase_2"/>
    <property type="match status" value="1"/>
</dbReference>
<dbReference type="PANTHER" id="PTHR21366">
    <property type="entry name" value="GLYOXALASE FAMILY PROTEIN"/>
    <property type="match status" value="1"/>
</dbReference>
<dbReference type="EMBL" id="CACVAS010000170">
    <property type="protein sequence ID" value="CAA6828503.1"/>
    <property type="molecule type" value="Genomic_DNA"/>
</dbReference>
<dbReference type="InterPro" id="IPR025870">
    <property type="entry name" value="Glyoxalase-like_dom"/>
</dbReference>
<gene>
    <name evidence="2" type="ORF">HELGO_WM2022</name>
</gene>
<reference evidence="2" key="1">
    <citation type="submission" date="2020-01" db="EMBL/GenBank/DDBJ databases">
        <authorList>
            <person name="Meier V. D."/>
            <person name="Meier V D."/>
        </authorList>
    </citation>
    <scope>NUCLEOTIDE SEQUENCE</scope>
    <source>
        <strain evidence="2">HLG_WM_MAG_01</strain>
    </source>
</reference>
<dbReference type="PANTHER" id="PTHR21366:SF22">
    <property type="entry name" value="VOC DOMAIN-CONTAINING PROTEIN"/>
    <property type="match status" value="1"/>
</dbReference>
<dbReference type="GO" id="GO:0004462">
    <property type="term" value="F:lactoylglutathione lyase activity"/>
    <property type="evidence" value="ECO:0007669"/>
    <property type="project" value="UniProtKB-EC"/>
</dbReference>
<dbReference type="PROSITE" id="PS51819">
    <property type="entry name" value="VOC"/>
    <property type="match status" value="1"/>
</dbReference>
<feature type="domain" description="VOC" evidence="1">
    <location>
        <begin position="2"/>
        <end position="130"/>
    </location>
</feature>
<dbReference type="SUPFAM" id="SSF54593">
    <property type="entry name" value="Glyoxalase/Bleomycin resistance protein/Dihydroxybiphenyl dioxygenase"/>
    <property type="match status" value="1"/>
</dbReference>
<dbReference type="Gene3D" id="3.10.180.10">
    <property type="entry name" value="2,3-Dihydroxybiphenyl 1,2-Dioxygenase, domain 1"/>
    <property type="match status" value="1"/>
</dbReference>
<evidence type="ECO:0000259" key="1">
    <source>
        <dbReference type="PROSITE" id="PS51819"/>
    </source>
</evidence>
<organism evidence="2">
    <name type="scientific">uncultured Sulfurovum sp</name>
    <dbReference type="NCBI Taxonomy" id="269237"/>
    <lineage>
        <taxon>Bacteria</taxon>
        <taxon>Pseudomonadati</taxon>
        <taxon>Campylobacterota</taxon>
        <taxon>Epsilonproteobacteria</taxon>
        <taxon>Campylobacterales</taxon>
        <taxon>Sulfurovaceae</taxon>
        <taxon>Sulfurovum</taxon>
        <taxon>environmental samples</taxon>
    </lineage>
</organism>
<dbReference type="InterPro" id="IPR050383">
    <property type="entry name" value="GlyoxalaseI/FosfomycinResist"/>
</dbReference>
<protein>
    <submittedName>
        <fullName evidence="2">Lactoylglutathione lyase (EC)</fullName>
        <ecNumber evidence="2">4.4.1.5</ecNumber>
    </submittedName>
</protein>
<dbReference type="InterPro" id="IPR029068">
    <property type="entry name" value="Glyas_Bleomycin-R_OHBP_Dase"/>
</dbReference>
<name>A0A6S6ULA4_9BACT</name>
<accession>A0A6S6ULA4</accession>
<proteinExistence type="predicted"/>
<evidence type="ECO:0000313" key="2">
    <source>
        <dbReference type="EMBL" id="CAA6828503.1"/>
    </source>
</evidence>